<protein>
    <submittedName>
        <fullName evidence="2">Protein TBRG4</fullName>
    </submittedName>
</protein>
<dbReference type="Proteomes" id="UP001607302">
    <property type="component" value="Unassembled WGS sequence"/>
</dbReference>
<organism evidence="2 3">
    <name type="scientific">Vespula squamosa</name>
    <name type="common">Southern yellow jacket</name>
    <name type="synonym">Wasp</name>
    <dbReference type="NCBI Taxonomy" id="30214"/>
    <lineage>
        <taxon>Eukaryota</taxon>
        <taxon>Metazoa</taxon>
        <taxon>Ecdysozoa</taxon>
        <taxon>Arthropoda</taxon>
        <taxon>Hexapoda</taxon>
        <taxon>Insecta</taxon>
        <taxon>Pterygota</taxon>
        <taxon>Neoptera</taxon>
        <taxon>Endopterygota</taxon>
        <taxon>Hymenoptera</taxon>
        <taxon>Apocrita</taxon>
        <taxon>Aculeata</taxon>
        <taxon>Vespoidea</taxon>
        <taxon>Vespidae</taxon>
        <taxon>Vespinae</taxon>
        <taxon>Vespula</taxon>
    </lineage>
</organism>
<accession>A0ABD2A3F4</accession>
<feature type="domain" description="RAP" evidence="1">
    <location>
        <begin position="463"/>
        <end position="521"/>
    </location>
</feature>
<dbReference type="EMBL" id="JAUDFV010000155">
    <property type="protein sequence ID" value="KAL2715154.1"/>
    <property type="molecule type" value="Genomic_DNA"/>
</dbReference>
<reference evidence="2 3" key="1">
    <citation type="journal article" date="2024" name="Ann. Entomol. Soc. Am.">
        <title>Genomic analyses of the southern and eastern yellowjacket wasps (Hymenoptera: Vespidae) reveal evolutionary signatures of social life.</title>
        <authorList>
            <person name="Catto M.A."/>
            <person name="Caine P.B."/>
            <person name="Orr S.E."/>
            <person name="Hunt B.G."/>
            <person name="Goodisman M.A.D."/>
        </authorList>
    </citation>
    <scope>NUCLEOTIDE SEQUENCE [LARGE SCALE GENOMIC DNA]</scope>
    <source>
        <strain evidence="2">233</strain>
        <tissue evidence="2">Head and thorax</tissue>
    </source>
</reference>
<evidence type="ECO:0000313" key="3">
    <source>
        <dbReference type="Proteomes" id="UP001607302"/>
    </source>
</evidence>
<dbReference type="InterPro" id="IPR010622">
    <property type="entry name" value="FAST_Leu-rich"/>
</dbReference>
<dbReference type="Pfam" id="PF08368">
    <property type="entry name" value="FAST_2"/>
    <property type="match status" value="1"/>
</dbReference>
<dbReference type="Pfam" id="PF06743">
    <property type="entry name" value="FAST_1"/>
    <property type="match status" value="1"/>
</dbReference>
<dbReference type="AlphaFoldDB" id="A0ABD2A3F4"/>
<dbReference type="PROSITE" id="PS51286">
    <property type="entry name" value="RAP"/>
    <property type="match status" value="1"/>
</dbReference>
<keyword evidence="3" id="KW-1185">Reference proteome</keyword>
<name>A0ABD2A3F4_VESSQ</name>
<dbReference type="InterPro" id="IPR013584">
    <property type="entry name" value="RAP"/>
</dbReference>
<evidence type="ECO:0000313" key="2">
    <source>
        <dbReference type="EMBL" id="KAL2715154.1"/>
    </source>
</evidence>
<dbReference type="InterPro" id="IPR013579">
    <property type="entry name" value="FAST_2"/>
</dbReference>
<sequence length="531" mass="61599">MLPLHSNLFNLLRTFPYWRLSSLLSTSIVNPETSNIVKHDDSVIQDDQKYIKKKQVLKDVKIQQTNVSQISVNKFQQNTTSNNSINEQINQAKNTKDLMSLMNNPNLTIDHVKQIMNQISNMKTDIEKKDVPNISIKTAENISETYKKKLQIDNNIGFLSVATPKLIQILKRLCYTNDRNIPLLKVLAVNITLYSDQLNIRMCGDILYSLAILNYPEESLLDKIMSTLLKEIHHNEHGSVISSIVTSIRLLKYKNQEVLDNIFIWTNNNIEKLRLQDFVAILKCFATFGYSPKNMNNLQQYIYTLNEKNTSLNQQLWLDYVWSLTILNRVSTKHVSSVLSNNFVKSVLSRINMEKYKSNKDILNTLKLLNINGAAHNILKDYNGPYLNDTNELFSKVMQNKKQKQELVDILEKTLQEIAPFCFKMNINTEMGFNIDAECCLDSENKFIEYKDNNLKNEKNTRLAIMIHSYHEYSKGEEDILGIIKFYNNLLNAQGYKVLNISYQNFSINDILLKRVKYLNHQINTLQTSVK</sequence>
<proteinExistence type="predicted"/>
<evidence type="ECO:0000259" key="1">
    <source>
        <dbReference type="PROSITE" id="PS51286"/>
    </source>
</evidence>
<comment type="caution">
    <text evidence="2">The sequence shown here is derived from an EMBL/GenBank/DDBJ whole genome shotgun (WGS) entry which is preliminary data.</text>
</comment>
<gene>
    <name evidence="2" type="ORF">V1478_014852</name>
</gene>